<evidence type="ECO:0000256" key="3">
    <source>
        <dbReference type="ARBA" id="ARBA00022692"/>
    </source>
</evidence>
<feature type="transmembrane region" description="Helical" evidence="6">
    <location>
        <begin position="189"/>
        <end position="214"/>
    </location>
</feature>
<dbReference type="RefSeq" id="WP_379865957.1">
    <property type="nucleotide sequence ID" value="NZ_JBHTBW010000046.1"/>
</dbReference>
<dbReference type="Proteomes" id="UP001596500">
    <property type="component" value="Unassembled WGS sequence"/>
</dbReference>
<gene>
    <name evidence="7" type="ORF">ACFQNG_14090</name>
</gene>
<keyword evidence="2" id="KW-1003">Cell membrane</keyword>
<comment type="subcellular location">
    <subcellularLocation>
        <location evidence="1">Cell membrane</location>
        <topology evidence="1">Multi-pass membrane protein</topology>
    </subcellularLocation>
</comment>
<feature type="transmembrane region" description="Helical" evidence="6">
    <location>
        <begin position="20"/>
        <end position="38"/>
    </location>
</feature>
<dbReference type="Pfam" id="PF09678">
    <property type="entry name" value="Caa3_CtaG"/>
    <property type="match status" value="1"/>
</dbReference>
<keyword evidence="5 6" id="KW-0472">Membrane</keyword>
<keyword evidence="8" id="KW-1185">Reference proteome</keyword>
<evidence type="ECO:0000313" key="8">
    <source>
        <dbReference type="Proteomes" id="UP001596500"/>
    </source>
</evidence>
<evidence type="ECO:0000256" key="4">
    <source>
        <dbReference type="ARBA" id="ARBA00022989"/>
    </source>
</evidence>
<reference evidence="8" key="1">
    <citation type="journal article" date="2019" name="Int. J. Syst. Evol. Microbiol.">
        <title>The Global Catalogue of Microorganisms (GCM) 10K type strain sequencing project: providing services to taxonomists for standard genome sequencing and annotation.</title>
        <authorList>
            <consortium name="The Broad Institute Genomics Platform"/>
            <consortium name="The Broad Institute Genome Sequencing Center for Infectious Disease"/>
            <person name="Wu L."/>
            <person name="Ma J."/>
        </authorList>
    </citation>
    <scope>NUCLEOTIDE SEQUENCE [LARGE SCALE GENOMIC DNA]</scope>
    <source>
        <strain evidence="8">CGMCC 1.12942</strain>
    </source>
</reference>
<dbReference type="InterPro" id="IPR019108">
    <property type="entry name" value="Caa3_assmbl_CtaG-rel"/>
</dbReference>
<evidence type="ECO:0000256" key="2">
    <source>
        <dbReference type="ARBA" id="ARBA00022475"/>
    </source>
</evidence>
<comment type="caution">
    <text evidence="7">The sequence shown here is derived from an EMBL/GenBank/DDBJ whole genome shotgun (WGS) entry which is preliminary data.</text>
</comment>
<evidence type="ECO:0000256" key="5">
    <source>
        <dbReference type="ARBA" id="ARBA00023136"/>
    </source>
</evidence>
<name>A0ABW2RMM0_9BACL</name>
<protein>
    <submittedName>
        <fullName evidence="7">Cytochrome c oxidase assembly protein</fullName>
    </submittedName>
</protein>
<feature type="transmembrane region" description="Helical" evidence="6">
    <location>
        <begin position="50"/>
        <end position="67"/>
    </location>
</feature>
<evidence type="ECO:0000313" key="7">
    <source>
        <dbReference type="EMBL" id="MFC7442220.1"/>
    </source>
</evidence>
<accession>A0ABW2RMM0</accession>
<keyword evidence="4 6" id="KW-1133">Transmembrane helix</keyword>
<evidence type="ECO:0000256" key="6">
    <source>
        <dbReference type="SAM" id="Phobius"/>
    </source>
</evidence>
<feature type="transmembrane region" description="Helical" evidence="6">
    <location>
        <begin position="118"/>
        <end position="141"/>
    </location>
</feature>
<organism evidence="7 8">
    <name type="scientific">Laceyella putida</name>
    <dbReference type="NCBI Taxonomy" id="110101"/>
    <lineage>
        <taxon>Bacteria</taxon>
        <taxon>Bacillati</taxon>
        <taxon>Bacillota</taxon>
        <taxon>Bacilli</taxon>
        <taxon>Bacillales</taxon>
        <taxon>Thermoactinomycetaceae</taxon>
        <taxon>Laceyella</taxon>
    </lineage>
</organism>
<keyword evidence="3 6" id="KW-0812">Transmembrane</keyword>
<feature type="transmembrane region" description="Helical" evidence="6">
    <location>
        <begin position="153"/>
        <end position="177"/>
    </location>
</feature>
<proteinExistence type="predicted"/>
<dbReference type="EMBL" id="JBHTBW010000046">
    <property type="protein sequence ID" value="MFC7442220.1"/>
    <property type="molecule type" value="Genomic_DNA"/>
</dbReference>
<feature type="transmembrane region" description="Helical" evidence="6">
    <location>
        <begin position="234"/>
        <end position="257"/>
    </location>
</feature>
<feature type="transmembrane region" description="Helical" evidence="6">
    <location>
        <begin position="87"/>
        <end position="106"/>
    </location>
</feature>
<evidence type="ECO:0000256" key="1">
    <source>
        <dbReference type="ARBA" id="ARBA00004651"/>
    </source>
</evidence>
<sequence length="285" mass="33394">MSSQEFFQVFLYWSNWDYKLNLVFLAVGMLYIWLTGPFRHRFKDAESVSGWKKISFLIGLILYYFALGSPLNLMAHELFSMHMLQMSFLYFVVPPLLLLGMPAYLLRPVVSIKGLQSVIRFFTKPLITLFFFNGAMTFYHVPVVFDTIMKEPVWHYVSHGLLLFAALCMWWPIVAPLPDWDRIKPIHKLGLIFADGFLLTPACAMITFTDSVLFKDYMDMSQMFPIMSPIHDQQLGGVIMKIMQEIVYITAIGLVFLKWIRQERVKDEAELREWQQQNNMKLKES</sequence>